<protein>
    <submittedName>
        <fullName evidence="1">Uncharacterized protein</fullName>
    </submittedName>
</protein>
<proteinExistence type="predicted"/>
<dbReference type="EMBL" id="QTSX02004094">
    <property type="protein sequence ID" value="KAJ9067458.1"/>
    <property type="molecule type" value="Genomic_DNA"/>
</dbReference>
<evidence type="ECO:0000313" key="1">
    <source>
        <dbReference type="EMBL" id="KAJ9067458.1"/>
    </source>
</evidence>
<sequence>MRELEKLLKDLDSAIAEIKEIDHKVKEKVKSAILEGKKIDRVTVKALMTKMPDTSETTVERLLNIQKTVIQGLQFKSLPSLRRLSFCLSVCLDDPGLYV</sequence>
<gene>
    <name evidence="1" type="ORF">DSO57_1038881</name>
</gene>
<dbReference type="Proteomes" id="UP001165960">
    <property type="component" value="Unassembled WGS sequence"/>
</dbReference>
<accession>A0ACC2SYM9</accession>
<keyword evidence="2" id="KW-1185">Reference proteome</keyword>
<comment type="caution">
    <text evidence="1">The sequence shown here is derived from an EMBL/GenBank/DDBJ whole genome shotgun (WGS) entry which is preliminary data.</text>
</comment>
<reference evidence="1" key="1">
    <citation type="submission" date="2022-04" db="EMBL/GenBank/DDBJ databases">
        <title>Genome of the entomopathogenic fungus Entomophthora muscae.</title>
        <authorList>
            <person name="Elya C."/>
            <person name="Lovett B.R."/>
            <person name="Lee E."/>
            <person name="Macias A.M."/>
            <person name="Hajek A.E."/>
            <person name="De Bivort B.L."/>
            <person name="Kasson M.T."/>
            <person name="De Fine Licht H.H."/>
            <person name="Stajich J.E."/>
        </authorList>
    </citation>
    <scope>NUCLEOTIDE SEQUENCE</scope>
    <source>
        <strain evidence="1">Berkeley</strain>
    </source>
</reference>
<evidence type="ECO:0000313" key="2">
    <source>
        <dbReference type="Proteomes" id="UP001165960"/>
    </source>
</evidence>
<name>A0ACC2SYM9_9FUNG</name>
<organism evidence="1 2">
    <name type="scientific">Entomophthora muscae</name>
    <dbReference type="NCBI Taxonomy" id="34485"/>
    <lineage>
        <taxon>Eukaryota</taxon>
        <taxon>Fungi</taxon>
        <taxon>Fungi incertae sedis</taxon>
        <taxon>Zoopagomycota</taxon>
        <taxon>Entomophthoromycotina</taxon>
        <taxon>Entomophthoromycetes</taxon>
        <taxon>Entomophthorales</taxon>
        <taxon>Entomophthoraceae</taxon>
        <taxon>Entomophthora</taxon>
    </lineage>
</organism>